<proteinExistence type="predicted"/>
<reference evidence="1" key="1">
    <citation type="journal article" date="2007" name="Microbiology">
        <title>Comparative analysis of the Corynebacterium glutamicum group and complete genome sequence of strain R.</title>
        <authorList>
            <person name="Yukawa H."/>
            <person name="Omumasaba C.A."/>
            <person name="Nonaka H."/>
            <person name="Kos P."/>
            <person name="Okai N."/>
            <person name="Suzuki N."/>
            <person name="Suda M."/>
            <person name="Tsuge Y."/>
            <person name="Watanabe J."/>
            <person name="Ikeda Y."/>
            <person name="Vertes A.A."/>
            <person name="Inui M."/>
        </authorList>
    </citation>
    <scope>NUCLEOTIDE SEQUENCE</scope>
    <source>
        <strain evidence="1">R</strain>
    </source>
</reference>
<name>A0AB72VDA0_CORGB</name>
<dbReference type="GO" id="GO:0003676">
    <property type="term" value="F:nucleic acid binding"/>
    <property type="evidence" value="ECO:0007669"/>
    <property type="project" value="InterPro"/>
</dbReference>
<evidence type="ECO:0008006" key="2">
    <source>
        <dbReference type="Google" id="ProtNLM"/>
    </source>
</evidence>
<dbReference type="InterPro" id="IPR056931">
    <property type="entry name" value="D14-like"/>
</dbReference>
<dbReference type="Gene3D" id="3.40.1350.10">
    <property type="match status" value="1"/>
</dbReference>
<dbReference type="Proteomes" id="UP000006698">
    <property type="component" value="Chromosome"/>
</dbReference>
<dbReference type="AlphaFoldDB" id="A0AB72VDA0"/>
<dbReference type="EMBL" id="AP009044">
    <property type="protein sequence ID" value="BAF54894.1"/>
    <property type="molecule type" value="Genomic_DNA"/>
</dbReference>
<organism evidence="1">
    <name type="scientific">Corynebacterium glutamicum (strain R)</name>
    <dbReference type="NCBI Taxonomy" id="340322"/>
    <lineage>
        <taxon>Bacteria</taxon>
        <taxon>Bacillati</taxon>
        <taxon>Actinomycetota</taxon>
        <taxon>Actinomycetes</taxon>
        <taxon>Mycobacteriales</taxon>
        <taxon>Corynebacteriaceae</taxon>
        <taxon>Corynebacterium</taxon>
    </lineage>
</organism>
<dbReference type="KEGG" id="cgt:cgR_1899"/>
<gene>
    <name evidence="1" type="ordered locus">cgR_1899</name>
</gene>
<dbReference type="Pfam" id="PF24608">
    <property type="entry name" value="PDDEXK_15"/>
    <property type="match status" value="1"/>
</dbReference>
<dbReference type="RefSeq" id="WP_011897465.1">
    <property type="nucleotide sequence ID" value="NC_009342.1"/>
</dbReference>
<sequence length="119" mass="13122">MARSRASAKKAGTAFERLIADHLKHELGIEEIDRMPKSGALDKGDISNVRDSHGRLIAIECKNTTKMSLPQWTSQAHIEATNYAAHLGITIHKRHGTTAPGNQWVTMNVNDLIKLLKAT</sequence>
<protein>
    <recommendedName>
        <fullName evidence="2">Holliday junction resolvase</fullName>
    </recommendedName>
</protein>
<dbReference type="InterPro" id="IPR011856">
    <property type="entry name" value="tRNA_endonuc-like_dom_sf"/>
</dbReference>
<accession>A0AB72VDA0</accession>
<evidence type="ECO:0000313" key="1">
    <source>
        <dbReference type="EMBL" id="BAF54894.1"/>
    </source>
</evidence>